<sequence>MTLVSPFCITSSFIPKHSHTLFTPLSTPHAQYKGGSLPSKQTKDRCQNKGRIIVYLSVKDAHGQVAPCCPNKSQTPVTTYPRQECTLIEVSLVIPCGDRTES</sequence>
<accession>A0A5B7CPQ5</accession>
<dbReference type="Proteomes" id="UP000324222">
    <property type="component" value="Unassembled WGS sequence"/>
</dbReference>
<name>A0A5B7CPQ5_PORTR</name>
<evidence type="ECO:0000313" key="2">
    <source>
        <dbReference type="Proteomes" id="UP000324222"/>
    </source>
</evidence>
<dbReference type="EMBL" id="VSRR010000162">
    <property type="protein sequence ID" value="MPC11429.1"/>
    <property type="molecule type" value="Genomic_DNA"/>
</dbReference>
<organism evidence="1 2">
    <name type="scientific">Portunus trituberculatus</name>
    <name type="common">Swimming crab</name>
    <name type="synonym">Neptunus trituberculatus</name>
    <dbReference type="NCBI Taxonomy" id="210409"/>
    <lineage>
        <taxon>Eukaryota</taxon>
        <taxon>Metazoa</taxon>
        <taxon>Ecdysozoa</taxon>
        <taxon>Arthropoda</taxon>
        <taxon>Crustacea</taxon>
        <taxon>Multicrustacea</taxon>
        <taxon>Malacostraca</taxon>
        <taxon>Eumalacostraca</taxon>
        <taxon>Eucarida</taxon>
        <taxon>Decapoda</taxon>
        <taxon>Pleocyemata</taxon>
        <taxon>Brachyura</taxon>
        <taxon>Eubrachyura</taxon>
        <taxon>Portunoidea</taxon>
        <taxon>Portunidae</taxon>
        <taxon>Portuninae</taxon>
        <taxon>Portunus</taxon>
    </lineage>
</organism>
<dbReference type="AlphaFoldDB" id="A0A5B7CPQ5"/>
<proteinExistence type="predicted"/>
<evidence type="ECO:0000313" key="1">
    <source>
        <dbReference type="EMBL" id="MPC11429.1"/>
    </source>
</evidence>
<reference evidence="1 2" key="1">
    <citation type="submission" date="2019-05" db="EMBL/GenBank/DDBJ databases">
        <title>Another draft genome of Portunus trituberculatus and its Hox gene families provides insights of decapod evolution.</title>
        <authorList>
            <person name="Jeong J.-H."/>
            <person name="Song I."/>
            <person name="Kim S."/>
            <person name="Choi T."/>
            <person name="Kim D."/>
            <person name="Ryu S."/>
            <person name="Kim W."/>
        </authorList>
    </citation>
    <scope>NUCLEOTIDE SEQUENCE [LARGE SCALE GENOMIC DNA]</scope>
    <source>
        <tissue evidence="1">Muscle</tissue>
    </source>
</reference>
<comment type="caution">
    <text evidence="1">The sequence shown here is derived from an EMBL/GenBank/DDBJ whole genome shotgun (WGS) entry which is preliminary data.</text>
</comment>
<protein>
    <submittedName>
        <fullName evidence="1">Uncharacterized protein</fullName>
    </submittedName>
</protein>
<gene>
    <name evidence="1" type="ORF">E2C01_004095</name>
</gene>
<keyword evidence="2" id="KW-1185">Reference proteome</keyword>